<comment type="function">
    <text evidence="15">Acts as a processive, ATP-dependent zinc metallopeptidase for both cytoplasmic and membrane proteins. Plays a role in the quality control of integral membrane proteins.</text>
</comment>
<dbReference type="GO" id="GO:0006508">
    <property type="term" value="P:proteolysis"/>
    <property type="evidence" value="ECO:0007669"/>
    <property type="project" value="UniProtKB-KW"/>
</dbReference>
<feature type="domain" description="AAA+ ATPase" evidence="18">
    <location>
        <begin position="194"/>
        <end position="333"/>
    </location>
</feature>
<dbReference type="Pfam" id="PF06480">
    <property type="entry name" value="FtsH_ext"/>
    <property type="match status" value="1"/>
</dbReference>
<dbReference type="Pfam" id="PF00004">
    <property type="entry name" value="AAA"/>
    <property type="match status" value="1"/>
</dbReference>
<keyword evidence="19" id="KW-0132">Cell division</keyword>
<feature type="region of interest" description="Disordered" evidence="17">
    <location>
        <begin position="650"/>
        <end position="671"/>
    </location>
</feature>
<comment type="similarity">
    <text evidence="14 15">In the central section; belongs to the AAA ATPase family.</text>
</comment>
<dbReference type="InterPro" id="IPR037219">
    <property type="entry name" value="Peptidase_M41-like"/>
</dbReference>
<dbReference type="EMBL" id="JPMD01000009">
    <property type="protein sequence ID" value="KEZ87667.1"/>
    <property type="molecule type" value="Genomic_DNA"/>
</dbReference>
<evidence type="ECO:0000313" key="20">
    <source>
        <dbReference type="Proteomes" id="UP000028542"/>
    </source>
</evidence>
<keyword evidence="8 15" id="KW-0378">Hydrolase</keyword>
<dbReference type="InterPro" id="IPR011546">
    <property type="entry name" value="Pept_M41_FtsH_extracell"/>
</dbReference>
<comment type="subcellular location">
    <subcellularLocation>
        <location evidence="15">Cell membrane</location>
        <topology evidence="15">Multi-pass membrane protein</topology>
        <orientation evidence="15">Cytoplasmic side</orientation>
    </subcellularLocation>
    <subcellularLocation>
        <location evidence="1">Membrane</location>
    </subcellularLocation>
</comment>
<keyword evidence="12 15" id="KW-0482">Metalloprotease</keyword>
<evidence type="ECO:0000256" key="3">
    <source>
        <dbReference type="ARBA" id="ARBA00022475"/>
    </source>
</evidence>
<comment type="caution">
    <text evidence="19">The sequence shown here is derived from an EMBL/GenBank/DDBJ whole genome shotgun (WGS) entry which is preliminary data.</text>
</comment>
<comment type="cofactor">
    <cofactor evidence="15">
        <name>Zn(2+)</name>
        <dbReference type="ChEBI" id="CHEBI:29105"/>
    </cofactor>
    <text evidence="15">Binds 1 zinc ion per subunit.</text>
</comment>
<evidence type="ECO:0000256" key="7">
    <source>
        <dbReference type="ARBA" id="ARBA00022741"/>
    </source>
</evidence>
<dbReference type="InterPro" id="IPR005936">
    <property type="entry name" value="FtsH"/>
</dbReference>
<keyword evidence="6 15" id="KW-0479">Metal-binding</keyword>
<accession>A0A084JFD3</accession>
<dbReference type="InterPro" id="IPR003593">
    <property type="entry name" value="AAA+_ATPase"/>
</dbReference>
<feature type="active site" evidence="15">
    <location>
        <position position="425"/>
    </location>
</feature>
<evidence type="ECO:0000256" key="10">
    <source>
        <dbReference type="ARBA" id="ARBA00022840"/>
    </source>
</evidence>
<dbReference type="NCBIfam" id="TIGR01241">
    <property type="entry name" value="FtsH_fam"/>
    <property type="match status" value="1"/>
</dbReference>
<evidence type="ECO:0000256" key="16">
    <source>
        <dbReference type="RuleBase" id="RU003651"/>
    </source>
</evidence>
<dbReference type="AlphaFoldDB" id="A0A084JFD3"/>
<keyword evidence="11 15" id="KW-1133">Transmembrane helix</keyword>
<dbReference type="FunFam" id="3.40.50.300:FF:000001">
    <property type="entry name" value="ATP-dependent zinc metalloprotease FtsH"/>
    <property type="match status" value="1"/>
</dbReference>
<evidence type="ECO:0000313" key="19">
    <source>
        <dbReference type="EMBL" id="KEZ87667.1"/>
    </source>
</evidence>
<dbReference type="Pfam" id="PF01434">
    <property type="entry name" value="Peptidase_M41"/>
    <property type="match status" value="1"/>
</dbReference>
<dbReference type="Pfam" id="PF17862">
    <property type="entry name" value="AAA_lid_3"/>
    <property type="match status" value="1"/>
</dbReference>
<dbReference type="Proteomes" id="UP000028542">
    <property type="component" value="Unassembled WGS sequence"/>
</dbReference>
<evidence type="ECO:0000259" key="18">
    <source>
        <dbReference type="SMART" id="SM00382"/>
    </source>
</evidence>
<evidence type="ECO:0000256" key="1">
    <source>
        <dbReference type="ARBA" id="ARBA00004370"/>
    </source>
</evidence>
<dbReference type="GO" id="GO:0016887">
    <property type="term" value="F:ATP hydrolysis activity"/>
    <property type="evidence" value="ECO:0007669"/>
    <property type="project" value="UniProtKB-UniRule"/>
</dbReference>
<feature type="binding site" evidence="15">
    <location>
        <begin position="202"/>
        <end position="209"/>
    </location>
    <ligand>
        <name>ATP</name>
        <dbReference type="ChEBI" id="CHEBI:30616"/>
    </ligand>
</feature>
<dbReference type="eggNOG" id="COG0465">
    <property type="taxonomic scope" value="Bacteria"/>
</dbReference>
<dbReference type="InterPro" id="IPR000642">
    <property type="entry name" value="Peptidase_M41"/>
</dbReference>
<organism evidence="19 20">
    <name type="scientific">Clostridium sulfidigenes</name>
    <dbReference type="NCBI Taxonomy" id="318464"/>
    <lineage>
        <taxon>Bacteria</taxon>
        <taxon>Bacillati</taxon>
        <taxon>Bacillota</taxon>
        <taxon>Clostridia</taxon>
        <taxon>Eubacteriales</taxon>
        <taxon>Clostridiaceae</taxon>
        <taxon>Clostridium</taxon>
    </lineage>
</organism>
<dbReference type="InterPro" id="IPR041569">
    <property type="entry name" value="AAA_lid_3"/>
</dbReference>
<dbReference type="GO" id="GO:0005886">
    <property type="term" value="C:plasma membrane"/>
    <property type="evidence" value="ECO:0007669"/>
    <property type="project" value="UniProtKB-SubCell"/>
</dbReference>
<dbReference type="RefSeq" id="WP_035130742.1">
    <property type="nucleotide sequence ID" value="NZ_JPMD01000009.1"/>
</dbReference>
<dbReference type="EC" id="3.4.24.-" evidence="15"/>
<evidence type="ECO:0000256" key="5">
    <source>
        <dbReference type="ARBA" id="ARBA00022692"/>
    </source>
</evidence>
<evidence type="ECO:0000256" key="13">
    <source>
        <dbReference type="ARBA" id="ARBA00023136"/>
    </source>
</evidence>
<feature type="binding site" evidence="15">
    <location>
        <position position="424"/>
    </location>
    <ligand>
        <name>Zn(2+)</name>
        <dbReference type="ChEBI" id="CHEBI:29105"/>
        <note>catalytic</note>
    </ligand>
</feature>
<dbReference type="GO" id="GO:0051301">
    <property type="term" value="P:cell division"/>
    <property type="evidence" value="ECO:0007669"/>
    <property type="project" value="UniProtKB-KW"/>
</dbReference>
<keyword evidence="5 15" id="KW-0812">Transmembrane</keyword>
<protein>
    <recommendedName>
        <fullName evidence="15">ATP-dependent zinc metalloprotease FtsH</fullName>
        <ecNumber evidence="15">3.4.24.-</ecNumber>
    </recommendedName>
</protein>
<proteinExistence type="inferred from homology"/>
<keyword evidence="20" id="KW-1185">Reference proteome</keyword>
<evidence type="ECO:0000256" key="11">
    <source>
        <dbReference type="ARBA" id="ARBA00022989"/>
    </source>
</evidence>
<dbReference type="HAMAP" id="MF_01458">
    <property type="entry name" value="FtsH"/>
    <property type="match status" value="1"/>
</dbReference>
<feature type="binding site" evidence="15">
    <location>
        <position position="500"/>
    </location>
    <ligand>
        <name>Zn(2+)</name>
        <dbReference type="ChEBI" id="CHEBI:29105"/>
        <note>catalytic</note>
    </ligand>
</feature>
<dbReference type="GO" id="GO:0008270">
    <property type="term" value="F:zinc ion binding"/>
    <property type="evidence" value="ECO:0007669"/>
    <property type="project" value="UniProtKB-UniRule"/>
</dbReference>
<dbReference type="Gene3D" id="1.20.58.760">
    <property type="entry name" value="Peptidase M41"/>
    <property type="match status" value="1"/>
</dbReference>
<keyword evidence="4 15" id="KW-0645">Protease</keyword>
<dbReference type="SUPFAM" id="SSF140990">
    <property type="entry name" value="FtsH protease domain-like"/>
    <property type="match status" value="1"/>
</dbReference>
<feature type="binding site" evidence="15">
    <location>
        <position position="428"/>
    </location>
    <ligand>
        <name>Zn(2+)</name>
        <dbReference type="ChEBI" id="CHEBI:29105"/>
        <note>catalytic</note>
    </ligand>
</feature>
<dbReference type="GO" id="GO:0004222">
    <property type="term" value="F:metalloendopeptidase activity"/>
    <property type="evidence" value="ECO:0007669"/>
    <property type="project" value="InterPro"/>
</dbReference>
<dbReference type="GO" id="GO:0030163">
    <property type="term" value="P:protein catabolic process"/>
    <property type="evidence" value="ECO:0007669"/>
    <property type="project" value="UniProtKB-UniRule"/>
</dbReference>
<gene>
    <name evidence="15" type="primary">ftsH</name>
    <name evidence="19" type="ORF">IO99_04510</name>
</gene>
<evidence type="ECO:0000256" key="14">
    <source>
        <dbReference type="ARBA" id="ARBA00061570"/>
    </source>
</evidence>
<dbReference type="InterPro" id="IPR027417">
    <property type="entry name" value="P-loop_NTPase"/>
</dbReference>
<dbReference type="Gene3D" id="1.10.8.60">
    <property type="match status" value="1"/>
</dbReference>
<keyword evidence="3 15" id="KW-1003">Cell membrane</keyword>
<feature type="compositionally biased region" description="Polar residues" evidence="17">
    <location>
        <begin position="662"/>
        <end position="671"/>
    </location>
</feature>
<comment type="similarity">
    <text evidence="2 15">In the C-terminal section; belongs to the peptidase M41 family.</text>
</comment>
<comment type="subunit">
    <text evidence="15">Homohexamer.</text>
</comment>
<dbReference type="SMART" id="SM00382">
    <property type="entry name" value="AAA"/>
    <property type="match status" value="1"/>
</dbReference>
<evidence type="ECO:0000256" key="8">
    <source>
        <dbReference type="ARBA" id="ARBA00022801"/>
    </source>
</evidence>
<feature type="transmembrane region" description="Helical" evidence="15">
    <location>
        <begin position="103"/>
        <end position="124"/>
    </location>
</feature>
<dbReference type="FunFam" id="1.10.8.60:FF:000001">
    <property type="entry name" value="ATP-dependent zinc metalloprotease FtsH"/>
    <property type="match status" value="1"/>
</dbReference>
<dbReference type="CDD" id="cd19501">
    <property type="entry name" value="RecA-like_FtsH"/>
    <property type="match status" value="1"/>
</dbReference>
<evidence type="ECO:0000256" key="15">
    <source>
        <dbReference type="HAMAP-Rule" id="MF_01458"/>
    </source>
</evidence>
<reference evidence="19 20" key="1">
    <citation type="submission" date="2014-07" db="EMBL/GenBank/DDBJ databases">
        <title>Draft genome of Clostridium sulfidigenes 113A isolated from sediments associated with methane hydrate from Krishna Godavari basin.</title>
        <authorList>
            <person name="Honkalas V.S."/>
            <person name="Dabir A.P."/>
            <person name="Arora P."/>
            <person name="Dhakephalkar P.K."/>
        </authorList>
    </citation>
    <scope>NUCLEOTIDE SEQUENCE [LARGE SCALE GENOMIC DNA]</scope>
    <source>
        <strain evidence="19 20">113A</strain>
    </source>
</reference>
<keyword evidence="10 15" id="KW-0067">ATP-binding</keyword>
<evidence type="ECO:0000256" key="17">
    <source>
        <dbReference type="SAM" id="MobiDB-lite"/>
    </source>
</evidence>
<evidence type="ECO:0000256" key="6">
    <source>
        <dbReference type="ARBA" id="ARBA00022723"/>
    </source>
</evidence>
<dbReference type="PANTHER" id="PTHR23076">
    <property type="entry name" value="METALLOPROTEASE M41 FTSH"/>
    <property type="match status" value="1"/>
</dbReference>
<evidence type="ECO:0000256" key="4">
    <source>
        <dbReference type="ARBA" id="ARBA00022670"/>
    </source>
</evidence>
<dbReference type="InterPro" id="IPR003959">
    <property type="entry name" value="ATPase_AAA_core"/>
</dbReference>
<dbReference type="GO" id="GO:0005524">
    <property type="term" value="F:ATP binding"/>
    <property type="evidence" value="ECO:0007669"/>
    <property type="project" value="UniProtKB-UniRule"/>
</dbReference>
<dbReference type="InterPro" id="IPR003960">
    <property type="entry name" value="ATPase_AAA_CS"/>
</dbReference>
<dbReference type="PANTHER" id="PTHR23076:SF113">
    <property type="entry name" value="ATP-DEPENDENT ZINC METALLOPROTEASE FTSH 1, CHLOROPLASTIC-RELATED"/>
    <property type="match status" value="1"/>
</dbReference>
<keyword evidence="7 15" id="KW-0547">Nucleotide-binding</keyword>
<name>A0A084JFD3_9CLOT</name>
<dbReference type="GO" id="GO:0004176">
    <property type="term" value="F:ATP-dependent peptidase activity"/>
    <property type="evidence" value="ECO:0007669"/>
    <property type="project" value="InterPro"/>
</dbReference>
<keyword evidence="13 15" id="KW-0472">Membrane</keyword>
<evidence type="ECO:0000256" key="12">
    <source>
        <dbReference type="ARBA" id="ARBA00023049"/>
    </source>
</evidence>
<evidence type="ECO:0000256" key="2">
    <source>
        <dbReference type="ARBA" id="ARBA00010044"/>
    </source>
</evidence>
<keyword evidence="19" id="KW-0131">Cell cycle</keyword>
<comment type="similarity">
    <text evidence="16">Belongs to the AAA ATPase family.</text>
</comment>
<dbReference type="STRING" id="318464.IO99_04510"/>
<dbReference type="FunFam" id="1.20.58.760:FF:000001">
    <property type="entry name" value="ATP-dependent zinc metalloprotease FtsH"/>
    <property type="match status" value="1"/>
</dbReference>
<dbReference type="PROSITE" id="PS00674">
    <property type="entry name" value="AAA"/>
    <property type="match status" value="1"/>
</dbReference>
<evidence type="ECO:0000256" key="9">
    <source>
        <dbReference type="ARBA" id="ARBA00022833"/>
    </source>
</evidence>
<keyword evidence="9 15" id="KW-0862">Zinc</keyword>
<dbReference type="Gene3D" id="3.40.50.300">
    <property type="entry name" value="P-loop containing nucleotide triphosphate hydrolases"/>
    <property type="match status" value="1"/>
</dbReference>
<dbReference type="SUPFAM" id="SSF52540">
    <property type="entry name" value="P-loop containing nucleoside triphosphate hydrolases"/>
    <property type="match status" value="1"/>
</dbReference>
<dbReference type="MEROPS" id="M41.009"/>
<feature type="transmembrane region" description="Helical" evidence="15">
    <location>
        <begin position="7"/>
        <end position="25"/>
    </location>
</feature>
<sequence length="671" mass="73880">MKKISSATIWFLVLILVIFSALSLFDSTGTLKEISVTEFEKYMQQKQVSAIQTSSDGTSVRGKLSDGTEFSVNILQSRYSQILKENPNPNMNEKYDPPATVPVWMRILPTLLVIGMVVLFWVMFMNQSSGSGGGGGRGVMSFGKSKAKMAVPLEGDKKVTFKNVAGADEEKQELEEIVDFLKNPKRYMEVGARIPKGVLLVGPPGTGKTLLAKAVAGEAGVPFFSISGSDFVEMFVGVGASRVRDLFEQAKKNSPCIIFIDEIDAVGRQRGAGMGGGHDEREQTLNQLLVEMDGFGVNEGIIMVAATNRPDILDPALLRPGRFDRQIVVGVPDVKGREEILKVHSKNKPLNEDVELKILAKRTPGFTGADLENLMNEAALLTVRARRKVITMEELEESITRVMAGPEKKSRVISEKDKNLTAYHEAGHAVVSKYLPNSYAVHEISIIPRGMAGGYTLHLPNEDTAYTSKSKLRDDMVGLLGGRVAEALILGDISTGAKNDIDRTTSIAKKMVMEYGMTDALGPISFGKDDGEVFMGRDFGRTRDFSEEVASKIDREIKALIDEAYERTETILKENIDKLHDVAKALLEREKLTAEEFNAIMEGKTLAEFDAEKVVVDSPKAENDIPVEENSISSNDKFKDWNVETLNDEVSTDENQIEEVLNNESNTYKES</sequence>